<evidence type="ECO:0000313" key="1">
    <source>
        <dbReference type="EMBL" id="EFO97527.1"/>
    </source>
</evidence>
<evidence type="ECO:0008006" key="3">
    <source>
        <dbReference type="Google" id="ProtNLM"/>
    </source>
</evidence>
<keyword evidence="2" id="KW-1185">Reference proteome</keyword>
<dbReference type="EMBL" id="DS270835">
    <property type="protein sequence ID" value="EFO97527.1"/>
    <property type="molecule type" value="Genomic_DNA"/>
</dbReference>
<proteinExistence type="predicted"/>
<dbReference type="InParanoid" id="E3NV77"/>
<name>E3NV77_CAERE</name>
<protein>
    <recommendedName>
        <fullName evidence="3">F-box associated domain-containing protein</fullName>
    </recommendedName>
</protein>
<organism evidence="2">
    <name type="scientific">Caenorhabditis remanei</name>
    <name type="common">Caenorhabditis vulgaris</name>
    <dbReference type="NCBI Taxonomy" id="31234"/>
    <lineage>
        <taxon>Eukaryota</taxon>
        <taxon>Metazoa</taxon>
        <taxon>Ecdysozoa</taxon>
        <taxon>Nematoda</taxon>
        <taxon>Chromadorea</taxon>
        <taxon>Rhabditida</taxon>
        <taxon>Rhabditina</taxon>
        <taxon>Rhabditomorpha</taxon>
        <taxon>Rhabditoidea</taxon>
        <taxon>Rhabditidae</taxon>
        <taxon>Peloderinae</taxon>
        <taxon>Caenorhabditis</taxon>
    </lineage>
</organism>
<sequence length="52" mass="6205">MNIYLRKWKEGKTFSRLKLCFIETTDVNVEKLLEGIDVTEVPLETVRKYKTQ</sequence>
<dbReference type="OrthoDB" id="5907754at2759"/>
<dbReference type="AlphaFoldDB" id="E3NV77"/>
<dbReference type="HOGENOM" id="CLU_028840_0_0_1"/>
<gene>
    <name evidence="1" type="ORF">CRE_24364</name>
</gene>
<reference evidence="1" key="1">
    <citation type="submission" date="2007-07" db="EMBL/GenBank/DDBJ databases">
        <title>PCAP assembly of the Caenorhabditis remanei genome.</title>
        <authorList>
            <consortium name="The Caenorhabditis remanei Sequencing Consortium"/>
            <person name="Wilson R.K."/>
        </authorList>
    </citation>
    <scope>NUCLEOTIDE SEQUENCE [LARGE SCALE GENOMIC DNA]</scope>
    <source>
        <strain evidence="1">PB4641</strain>
    </source>
</reference>
<dbReference type="Proteomes" id="UP000008281">
    <property type="component" value="Unassembled WGS sequence"/>
</dbReference>
<evidence type="ECO:0000313" key="2">
    <source>
        <dbReference type="Proteomes" id="UP000008281"/>
    </source>
</evidence>
<accession>E3NV77</accession>